<dbReference type="STRING" id="1237149.C900_03807"/>
<evidence type="ECO:0000313" key="1">
    <source>
        <dbReference type="EMBL" id="ELR70122.1"/>
    </source>
</evidence>
<dbReference type="EMBL" id="AMZN01000055">
    <property type="protein sequence ID" value="ELR70122.1"/>
    <property type="molecule type" value="Genomic_DNA"/>
</dbReference>
<organism evidence="1 2">
    <name type="scientific">Fulvivirga imtechensis AK7</name>
    <dbReference type="NCBI Taxonomy" id="1237149"/>
    <lineage>
        <taxon>Bacteria</taxon>
        <taxon>Pseudomonadati</taxon>
        <taxon>Bacteroidota</taxon>
        <taxon>Cytophagia</taxon>
        <taxon>Cytophagales</taxon>
        <taxon>Fulvivirgaceae</taxon>
        <taxon>Fulvivirga</taxon>
    </lineage>
</organism>
<proteinExistence type="predicted"/>
<gene>
    <name evidence="1" type="ORF">C900_03807</name>
</gene>
<evidence type="ECO:0000313" key="2">
    <source>
        <dbReference type="Proteomes" id="UP000011135"/>
    </source>
</evidence>
<reference evidence="1 2" key="1">
    <citation type="submission" date="2012-12" db="EMBL/GenBank/DDBJ databases">
        <title>Genome assembly of Fulvivirga imtechensis AK7.</title>
        <authorList>
            <person name="Nupur N."/>
            <person name="Khatri I."/>
            <person name="Kumar R."/>
            <person name="Subramanian S."/>
            <person name="Pinnaka A."/>
        </authorList>
    </citation>
    <scope>NUCLEOTIDE SEQUENCE [LARGE SCALE GENOMIC DNA]</scope>
    <source>
        <strain evidence="1 2">AK7</strain>
    </source>
</reference>
<dbReference type="Proteomes" id="UP000011135">
    <property type="component" value="Unassembled WGS sequence"/>
</dbReference>
<protein>
    <submittedName>
        <fullName evidence="1">Uncharacterized protein</fullName>
    </submittedName>
</protein>
<dbReference type="AlphaFoldDB" id="L8JRX5"/>
<keyword evidence="2" id="KW-1185">Reference proteome</keyword>
<accession>L8JRX5</accession>
<sequence>MVHGDSSDYHDEKGIRWFHYRLEDSGAVPATVIPEAVLEQLQYALIIFYHCPVWMGRSSKSGKPGDLPMIVLI</sequence>
<name>L8JRX5_9BACT</name>
<comment type="caution">
    <text evidence="1">The sequence shown here is derived from an EMBL/GenBank/DDBJ whole genome shotgun (WGS) entry which is preliminary data.</text>
</comment>